<protein>
    <submittedName>
        <fullName evidence="2">Uncharacterized protein</fullName>
    </submittedName>
</protein>
<sequence>MIRGGGAKMITSTKLSVVASILIIVSLIAYVYVEHAQVEETFAIQYGEDELRVLLGESDRFGLEKESWTDAGYLVINKPSNYAWYIKGVGQSLSGKILTIASTHDRTGQQLSAFSSDITSLDRPVGDLDFYSSVEMTFPKKGVWSLDVFVDDRSLGTIKVNARDHIKDRSRHYHDLRRELRYGK</sequence>
<reference evidence="2 3" key="1">
    <citation type="submission" date="2016-08" db="EMBL/GenBank/DDBJ databases">
        <title>Novel Firmicute Genomes.</title>
        <authorList>
            <person name="Poppleton D.I."/>
            <person name="Gribaldo S."/>
        </authorList>
    </citation>
    <scope>NUCLEOTIDE SEQUENCE [LARGE SCALE GENOMIC DNA]</scope>
    <source>
        <strain evidence="2 3">RAOx-1</strain>
    </source>
</reference>
<comment type="caution">
    <text evidence="2">The sequence shown here is derived from an EMBL/GenBank/DDBJ whole genome shotgun (WGS) entry which is preliminary data.</text>
</comment>
<dbReference type="Proteomes" id="UP000284219">
    <property type="component" value="Unassembled WGS sequence"/>
</dbReference>
<dbReference type="EMBL" id="MCHY01000006">
    <property type="protein sequence ID" value="RKD25763.1"/>
    <property type="molecule type" value="Genomic_DNA"/>
</dbReference>
<evidence type="ECO:0000313" key="3">
    <source>
        <dbReference type="Proteomes" id="UP000284219"/>
    </source>
</evidence>
<gene>
    <name evidence="2" type="ORF">BEP19_02135</name>
</gene>
<keyword evidence="1" id="KW-0812">Transmembrane</keyword>
<organism evidence="2 3">
    <name type="scientific">Ammoniphilus oxalaticus</name>
    <dbReference type="NCBI Taxonomy" id="66863"/>
    <lineage>
        <taxon>Bacteria</taxon>
        <taxon>Bacillati</taxon>
        <taxon>Bacillota</taxon>
        <taxon>Bacilli</taxon>
        <taxon>Bacillales</taxon>
        <taxon>Paenibacillaceae</taxon>
        <taxon>Aneurinibacillus group</taxon>
        <taxon>Ammoniphilus</taxon>
    </lineage>
</organism>
<accession>A0A419SND2</accession>
<dbReference type="Gene3D" id="2.60.40.3830">
    <property type="match status" value="1"/>
</dbReference>
<evidence type="ECO:0000256" key="1">
    <source>
        <dbReference type="SAM" id="Phobius"/>
    </source>
</evidence>
<evidence type="ECO:0000313" key="2">
    <source>
        <dbReference type="EMBL" id="RKD25763.1"/>
    </source>
</evidence>
<dbReference type="AlphaFoldDB" id="A0A419SND2"/>
<keyword evidence="1" id="KW-0472">Membrane</keyword>
<keyword evidence="1" id="KW-1133">Transmembrane helix</keyword>
<keyword evidence="3" id="KW-1185">Reference proteome</keyword>
<name>A0A419SND2_9BACL</name>
<feature type="transmembrane region" description="Helical" evidence="1">
    <location>
        <begin position="12"/>
        <end position="33"/>
    </location>
</feature>
<proteinExistence type="predicted"/>